<evidence type="ECO:0000256" key="4">
    <source>
        <dbReference type="ARBA" id="ARBA00023163"/>
    </source>
</evidence>
<name>A0A3Q1EW67_9TELE</name>
<evidence type="ECO:0000256" key="6">
    <source>
        <dbReference type="SAM" id="MobiDB-lite"/>
    </source>
</evidence>
<evidence type="ECO:0000256" key="5">
    <source>
        <dbReference type="ARBA" id="ARBA00023242"/>
    </source>
</evidence>
<dbReference type="GO" id="GO:0003700">
    <property type="term" value="F:DNA-binding transcription factor activity"/>
    <property type="evidence" value="ECO:0007669"/>
    <property type="project" value="InterPro"/>
</dbReference>
<feature type="compositionally biased region" description="Polar residues" evidence="6">
    <location>
        <begin position="299"/>
        <end position="323"/>
    </location>
</feature>
<dbReference type="GO" id="GO:0005634">
    <property type="term" value="C:nucleus"/>
    <property type="evidence" value="ECO:0007669"/>
    <property type="project" value="TreeGrafter"/>
</dbReference>
<comment type="similarity">
    <text evidence="1">Belongs to the bZIP family. NFIL3 subfamily.</text>
</comment>
<dbReference type="PANTHER" id="PTHR15284">
    <property type="entry name" value="NUCLEAR FACTOR INTERLEUKIN-3-REGULATED PROTEIN"/>
    <property type="match status" value="1"/>
</dbReference>
<sequence length="559" mass="61184">MENLTSALKLNKNSGNNLNCLDTFSGYEESLPSIQGTPTRLGRLIKPKPNMSCRRKREFISDEKKDASYWEKRRKNNEAAKRSREKRRLNDMVLENRVIALNDENVRLKTELLQLKLRFGLISTASYIEKSQQIGGSNNAGNGGTSSSSSSNQYYSSGYSSGSQVMMNSDSSETEQSGRSEGHRQLVKYSPRGSLSDMSDGSSRDSPEPIPFEIKQEGDRLEMDIANGTTTQIMFNIHRGLASQQHHIHQQPHQEPVTSINTVSQAAPHPPAAQRSVILYGASSASYPVDSMTRPQDVDLQSAQKQSSSQMCVGQLPQSITESSTETLAEVTKQLERKTLDSPSYELSDSHNEARARQVYRVCRLPQQQLHAHDEEPPVLTYEGGPRSEAYYQAQTTSSSKDTASSEDPCSPDKEASTDDEESPSSSGSDTSSFHSQHLTSVHQPASPLPSSHGGSQAQGWDPQAEVRGTALPHKLRLKHRAMSTGSSGGGHCSGQESPTTPPSATPPPLPQHPYLSLSLTSHPETHRTHCHRGPGPCPTGSEELEQHKGADTTLGRWS</sequence>
<feature type="compositionally biased region" description="Pro residues" evidence="6">
    <location>
        <begin position="500"/>
        <end position="512"/>
    </location>
</feature>
<feature type="compositionally biased region" description="Low complexity" evidence="6">
    <location>
        <begin position="424"/>
        <end position="433"/>
    </location>
</feature>
<keyword evidence="9" id="KW-1185">Reference proteome</keyword>
<dbReference type="PROSITE" id="PS50217">
    <property type="entry name" value="BZIP"/>
    <property type="match status" value="1"/>
</dbReference>
<dbReference type="FunFam" id="1.20.5.170:FF:000025">
    <property type="entry name" value="nuclear factor interleukin-3-regulated protein-like"/>
    <property type="match status" value="1"/>
</dbReference>
<dbReference type="GO" id="GO:0007623">
    <property type="term" value="P:circadian rhythm"/>
    <property type="evidence" value="ECO:0007669"/>
    <property type="project" value="TreeGrafter"/>
</dbReference>
<dbReference type="STRING" id="80966.ENSAPOP00000009426"/>
<feature type="region of interest" description="Disordered" evidence="6">
    <location>
        <begin position="133"/>
        <end position="220"/>
    </location>
</feature>
<keyword evidence="4" id="KW-0804">Transcription</keyword>
<dbReference type="GO" id="GO:0003677">
    <property type="term" value="F:DNA binding"/>
    <property type="evidence" value="ECO:0007669"/>
    <property type="project" value="UniProtKB-KW"/>
</dbReference>
<reference evidence="8" key="2">
    <citation type="submission" date="2025-09" db="UniProtKB">
        <authorList>
            <consortium name="Ensembl"/>
        </authorList>
    </citation>
    <scope>IDENTIFICATION</scope>
</reference>
<dbReference type="CDD" id="cd14694">
    <property type="entry name" value="bZIP_NFIL3"/>
    <property type="match status" value="1"/>
</dbReference>
<dbReference type="InParanoid" id="A0A3Q1EW67"/>
<organism evidence="8 9">
    <name type="scientific">Acanthochromis polyacanthus</name>
    <name type="common">spiny chromis</name>
    <dbReference type="NCBI Taxonomy" id="80966"/>
    <lineage>
        <taxon>Eukaryota</taxon>
        <taxon>Metazoa</taxon>
        <taxon>Chordata</taxon>
        <taxon>Craniata</taxon>
        <taxon>Vertebrata</taxon>
        <taxon>Euteleostomi</taxon>
        <taxon>Actinopterygii</taxon>
        <taxon>Neopterygii</taxon>
        <taxon>Teleostei</taxon>
        <taxon>Neoteleostei</taxon>
        <taxon>Acanthomorphata</taxon>
        <taxon>Ovalentaria</taxon>
        <taxon>Pomacentridae</taxon>
        <taxon>Acanthochromis</taxon>
    </lineage>
</organism>
<accession>A0A3Q1EW67</accession>
<dbReference type="InterPro" id="IPR047106">
    <property type="entry name" value="NFIL3-like_bZIP"/>
</dbReference>
<dbReference type="SUPFAM" id="SSF57959">
    <property type="entry name" value="Leucine zipper domain"/>
    <property type="match status" value="1"/>
</dbReference>
<dbReference type="Ensembl" id="ENSAPOT00000001573.1">
    <property type="protein sequence ID" value="ENSAPOP00000009426.1"/>
    <property type="gene ID" value="ENSAPOG00000011705.1"/>
</dbReference>
<dbReference type="PROSITE" id="PS00036">
    <property type="entry name" value="BZIP_BASIC"/>
    <property type="match status" value="1"/>
</dbReference>
<evidence type="ECO:0000313" key="9">
    <source>
        <dbReference type="Proteomes" id="UP000257200"/>
    </source>
</evidence>
<feature type="domain" description="BZIP" evidence="7">
    <location>
        <begin position="66"/>
        <end position="116"/>
    </location>
</feature>
<feature type="region of interest" description="Disordered" evidence="6">
    <location>
        <begin position="392"/>
        <end position="559"/>
    </location>
</feature>
<dbReference type="InterPro" id="IPR004827">
    <property type="entry name" value="bZIP"/>
</dbReference>
<feature type="compositionally biased region" description="Polar residues" evidence="6">
    <location>
        <begin position="165"/>
        <end position="175"/>
    </location>
</feature>
<evidence type="ECO:0000313" key="8">
    <source>
        <dbReference type="Ensembl" id="ENSAPOP00000009426.1"/>
    </source>
</evidence>
<dbReference type="Proteomes" id="UP000257200">
    <property type="component" value="Unplaced"/>
</dbReference>
<proteinExistence type="inferred from homology"/>
<dbReference type="PANTHER" id="PTHR15284:SF8">
    <property type="entry name" value="NUCLEAR FACTOR, INTERLEUKIN 3 REGULATED, MEMBER 5 ISOFORM X1"/>
    <property type="match status" value="1"/>
</dbReference>
<feature type="compositionally biased region" description="Polar residues" evidence="6">
    <location>
        <begin position="393"/>
        <end position="408"/>
    </location>
</feature>
<dbReference type="AlphaFoldDB" id="A0A3Q1EW67"/>
<feature type="region of interest" description="Disordered" evidence="6">
    <location>
        <begin position="290"/>
        <end position="323"/>
    </location>
</feature>
<protein>
    <recommendedName>
        <fullName evidence="7">BZIP domain-containing protein</fullName>
    </recommendedName>
</protein>
<dbReference type="GeneTree" id="ENSGT00940000164623"/>
<evidence type="ECO:0000256" key="1">
    <source>
        <dbReference type="ARBA" id="ARBA00006079"/>
    </source>
</evidence>
<feature type="compositionally biased region" description="Polar residues" evidence="6">
    <location>
        <begin position="434"/>
        <end position="459"/>
    </location>
</feature>
<feature type="compositionally biased region" description="Low complexity" evidence="6">
    <location>
        <begin position="133"/>
        <end position="164"/>
    </location>
</feature>
<dbReference type="Pfam" id="PF07716">
    <property type="entry name" value="bZIP_2"/>
    <property type="match status" value="1"/>
</dbReference>
<evidence type="ECO:0000256" key="2">
    <source>
        <dbReference type="ARBA" id="ARBA00023015"/>
    </source>
</evidence>
<keyword evidence="5" id="KW-0539">Nucleus</keyword>
<dbReference type="Gene3D" id="1.20.5.170">
    <property type="match status" value="1"/>
</dbReference>
<keyword evidence="2" id="KW-0805">Transcription regulation</keyword>
<dbReference type="InterPro" id="IPR046347">
    <property type="entry name" value="bZIP_sf"/>
</dbReference>
<evidence type="ECO:0000256" key="3">
    <source>
        <dbReference type="ARBA" id="ARBA00023125"/>
    </source>
</evidence>
<dbReference type="SMART" id="SM00338">
    <property type="entry name" value="BRLZ"/>
    <property type="match status" value="1"/>
</dbReference>
<keyword evidence="3" id="KW-0238">DNA-binding</keyword>
<evidence type="ECO:0000259" key="7">
    <source>
        <dbReference type="PROSITE" id="PS50217"/>
    </source>
</evidence>
<dbReference type="InterPro" id="IPR047229">
    <property type="entry name" value="NFIL3-like"/>
</dbReference>
<reference evidence="8" key="1">
    <citation type="submission" date="2025-08" db="UniProtKB">
        <authorList>
            <consortium name="Ensembl"/>
        </authorList>
    </citation>
    <scope>IDENTIFICATION</scope>
</reference>